<dbReference type="AlphaFoldDB" id="A0A2T4YZG2"/>
<protein>
    <recommendedName>
        <fullName evidence="4">SnoaL-like protein</fullName>
    </recommendedName>
</protein>
<sequence>MWQRLSCGTALTIALIFSISALAQDDDDEARHREAEAFQERVLEQTASLLQAIANSPLVPPGRCAIINEWLPRAVIDRSTARRYLNSTVAADLVGVHVAVWPDGLMDPDQKRSTNFCTREEKAKHFKEMHDAWQHSGDSRLETQEIQFGIPVFDADFSRAAIVIEGRQNTSFRLPDGTTRGGMEVCGGAAIYEKSGGTWQKIAYEQYYCS</sequence>
<accession>A0A2T4YZG2</accession>
<proteinExistence type="predicted"/>
<evidence type="ECO:0008006" key="4">
    <source>
        <dbReference type="Google" id="ProtNLM"/>
    </source>
</evidence>
<dbReference type="EMBL" id="PZZL01000008">
    <property type="protein sequence ID" value="PTM52366.1"/>
    <property type="molecule type" value="Genomic_DNA"/>
</dbReference>
<dbReference type="Proteomes" id="UP000241808">
    <property type="component" value="Unassembled WGS sequence"/>
</dbReference>
<feature type="chain" id="PRO_5015741254" description="SnoaL-like protein" evidence="1">
    <location>
        <begin position="24"/>
        <end position="210"/>
    </location>
</feature>
<evidence type="ECO:0000313" key="2">
    <source>
        <dbReference type="EMBL" id="PTM52366.1"/>
    </source>
</evidence>
<dbReference type="OrthoDB" id="8005248at2"/>
<evidence type="ECO:0000313" key="3">
    <source>
        <dbReference type="Proteomes" id="UP000241808"/>
    </source>
</evidence>
<name>A0A2T4YZG2_9HYPH</name>
<dbReference type="RefSeq" id="WP_146167372.1">
    <property type="nucleotide sequence ID" value="NZ_PZZL01000008.1"/>
</dbReference>
<gene>
    <name evidence="2" type="ORF">C8P69_108167</name>
</gene>
<keyword evidence="1" id="KW-0732">Signal</keyword>
<reference evidence="2 3" key="1">
    <citation type="submission" date="2018-04" db="EMBL/GenBank/DDBJ databases">
        <title>Genomic Encyclopedia of Archaeal and Bacterial Type Strains, Phase II (KMG-II): from individual species to whole genera.</title>
        <authorList>
            <person name="Goeker M."/>
        </authorList>
    </citation>
    <scope>NUCLEOTIDE SEQUENCE [LARGE SCALE GENOMIC DNA]</scope>
    <source>
        <strain evidence="2 3">DSM 25521</strain>
    </source>
</reference>
<organism evidence="2 3">
    <name type="scientific">Phreatobacter oligotrophus</name>
    <dbReference type="NCBI Taxonomy" id="1122261"/>
    <lineage>
        <taxon>Bacteria</taxon>
        <taxon>Pseudomonadati</taxon>
        <taxon>Pseudomonadota</taxon>
        <taxon>Alphaproteobacteria</taxon>
        <taxon>Hyphomicrobiales</taxon>
        <taxon>Phreatobacteraceae</taxon>
        <taxon>Phreatobacter</taxon>
    </lineage>
</organism>
<comment type="caution">
    <text evidence="2">The sequence shown here is derived from an EMBL/GenBank/DDBJ whole genome shotgun (WGS) entry which is preliminary data.</text>
</comment>
<keyword evidence="3" id="KW-1185">Reference proteome</keyword>
<evidence type="ECO:0000256" key="1">
    <source>
        <dbReference type="SAM" id="SignalP"/>
    </source>
</evidence>
<feature type="signal peptide" evidence="1">
    <location>
        <begin position="1"/>
        <end position="23"/>
    </location>
</feature>